<evidence type="ECO:0000313" key="3">
    <source>
        <dbReference type="Proteomes" id="UP000034246"/>
    </source>
</evidence>
<accession>A0A0G0NGP7</accession>
<feature type="domain" description="Glycosyl transferase family 1" evidence="1">
    <location>
        <begin position="207"/>
        <end position="359"/>
    </location>
</feature>
<proteinExistence type="predicted"/>
<dbReference type="Proteomes" id="UP000034246">
    <property type="component" value="Unassembled WGS sequence"/>
</dbReference>
<dbReference type="STRING" id="1618550.UT39_C0001G0051"/>
<dbReference type="GO" id="GO:0016757">
    <property type="term" value="F:glycosyltransferase activity"/>
    <property type="evidence" value="ECO:0007669"/>
    <property type="project" value="TreeGrafter"/>
</dbReference>
<organism evidence="2 3">
    <name type="scientific">Candidatus Woesebacteria bacterium GW2011_GWA1_39_21</name>
    <dbReference type="NCBI Taxonomy" id="1618550"/>
    <lineage>
        <taxon>Bacteria</taxon>
        <taxon>Candidatus Woeseibacteriota</taxon>
    </lineage>
</organism>
<dbReference type="EMBL" id="LBWP01000001">
    <property type="protein sequence ID" value="KKR11996.1"/>
    <property type="molecule type" value="Genomic_DNA"/>
</dbReference>
<comment type="caution">
    <text evidence="2">The sequence shown here is derived from an EMBL/GenBank/DDBJ whole genome shotgun (WGS) entry which is preliminary data.</text>
</comment>
<sequence length="385" mass="45609">MKIAFFTYTRLEYGGGVAKYYIETASGLAKRYKNLKIDIISFEKKTLRKFLLLYFLYFFGKQDMDQKDKENIISIKKKLGFAGYYQYNFKSLLKKLKGYDLIYTTNNLLEVMLFKYLIGYRHIPPIVYGFHIPMYYEFTSSLQSKIHNLLYRSPLYIKALKGAKVLHVMNTFDEDIIKDKFNIHNVKKIYYAFNFDQFAKVVFEYKPPYKWNKLRTNILWTGRLTEQKGIDKLFEIIEGVNAGKCGKKIIWNIFGDGELKDRVRAFSLKHKNVSFFGYVENRFMADIMNKCDFFISTSNWESFPYNILEAQAFGLPVVCFDISGCNDIVKDGVNGYLVTDTAEFKKRINDIVIKNKFKKEKIRNYIVSRFNFEDLFSKMYRLFTE</sequence>
<dbReference type="Gene3D" id="3.40.50.2000">
    <property type="entry name" value="Glycogen Phosphorylase B"/>
    <property type="match status" value="2"/>
</dbReference>
<dbReference type="Pfam" id="PF00534">
    <property type="entry name" value="Glycos_transf_1"/>
    <property type="match status" value="1"/>
</dbReference>
<protein>
    <submittedName>
        <fullName evidence="2">Glycosyl transferase, group 1</fullName>
    </submittedName>
</protein>
<name>A0A0G0NGP7_9BACT</name>
<dbReference type="SUPFAM" id="SSF53756">
    <property type="entry name" value="UDP-Glycosyltransferase/glycogen phosphorylase"/>
    <property type="match status" value="1"/>
</dbReference>
<dbReference type="PANTHER" id="PTHR45947:SF3">
    <property type="entry name" value="SULFOQUINOVOSYL TRANSFERASE SQD2"/>
    <property type="match status" value="1"/>
</dbReference>
<dbReference type="PANTHER" id="PTHR45947">
    <property type="entry name" value="SULFOQUINOVOSYL TRANSFERASE SQD2"/>
    <property type="match status" value="1"/>
</dbReference>
<evidence type="ECO:0000259" key="1">
    <source>
        <dbReference type="Pfam" id="PF00534"/>
    </source>
</evidence>
<dbReference type="InterPro" id="IPR050194">
    <property type="entry name" value="Glycosyltransferase_grp1"/>
</dbReference>
<dbReference type="InterPro" id="IPR001296">
    <property type="entry name" value="Glyco_trans_1"/>
</dbReference>
<keyword evidence="2" id="KW-0808">Transferase</keyword>
<gene>
    <name evidence="2" type="ORF">UT39_C0001G0051</name>
</gene>
<dbReference type="AlphaFoldDB" id="A0A0G0NGP7"/>
<evidence type="ECO:0000313" key="2">
    <source>
        <dbReference type="EMBL" id="KKR11996.1"/>
    </source>
</evidence>
<dbReference type="CDD" id="cd03801">
    <property type="entry name" value="GT4_PimA-like"/>
    <property type="match status" value="1"/>
</dbReference>
<reference evidence="2 3" key="1">
    <citation type="journal article" date="2015" name="Nature">
        <title>rRNA introns, odd ribosomes, and small enigmatic genomes across a large radiation of phyla.</title>
        <authorList>
            <person name="Brown C.T."/>
            <person name="Hug L.A."/>
            <person name="Thomas B.C."/>
            <person name="Sharon I."/>
            <person name="Castelle C.J."/>
            <person name="Singh A."/>
            <person name="Wilkins M.J."/>
            <person name="Williams K.H."/>
            <person name="Banfield J.F."/>
        </authorList>
    </citation>
    <scope>NUCLEOTIDE SEQUENCE [LARGE SCALE GENOMIC DNA]</scope>
</reference>